<feature type="compositionally biased region" description="Basic and acidic residues" evidence="1">
    <location>
        <begin position="258"/>
        <end position="271"/>
    </location>
</feature>
<sequence>MPPISRLDSLRWEPSHEKKVHSERMRSRTTAINVGHTMAGGKPTSPPETPTKTSPTQTRPLTSSGKQSMQAKTRQYKGPGPNIRPLGGGKFSYTRDPRADEISPRSSHSSDDKSESSASPPQSPLSDRPEYHKRLGFQFTTAAAALAAISGGATIRIDEAGFAVEELSDYSLDSDEDIQLDVIRPYAIEYGGESERSRSGSLAPHDLDPALTAGVKHLSTFDSDSEVDPDDDFHMQLKLDRQARRIRRMKSGSISKRTISERDSDSDHEDLMPWTDAIPIDQGSVYRRVRRKGENRTSIHFTGPLPEPIEELKEPSDDEVIIDDGELFARELPYFSFMEVDYA</sequence>
<feature type="compositionally biased region" description="Basic and acidic residues" evidence="1">
    <location>
        <begin position="93"/>
        <end position="115"/>
    </location>
</feature>
<dbReference type="Proteomes" id="UP000054516">
    <property type="component" value="Unassembled WGS sequence"/>
</dbReference>
<dbReference type="EMBL" id="DF977515">
    <property type="protein sequence ID" value="GAP88579.2"/>
    <property type="molecule type" value="Genomic_DNA"/>
</dbReference>
<evidence type="ECO:0000313" key="2">
    <source>
        <dbReference type="EMBL" id="GAP88579.2"/>
    </source>
</evidence>
<evidence type="ECO:0000313" key="3">
    <source>
        <dbReference type="Proteomes" id="UP000054516"/>
    </source>
</evidence>
<name>A0A1W2TK02_ROSNE</name>
<keyword evidence="3" id="KW-1185">Reference proteome</keyword>
<protein>
    <submittedName>
        <fullName evidence="2">Uncharacterized protein</fullName>
    </submittedName>
</protein>
<reference evidence="2" key="1">
    <citation type="submission" date="2016-03" db="EMBL/GenBank/DDBJ databases">
        <title>Draft genome sequence of Rosellinia necatrix.</title>
        <authorList>
            <person name="Kanematsu S."/>
        </authorList>
    </citation>
    <scope>NUCLEOTIDE SEQUENCE [LARGE SCALE GENOMIC DNA]</scope>
    <source>
        <strain evidence="2">W97</strain>
    </source>
</reference>
<feature type="region of interest" description="Disordered" evidence="1">
    <location>
        <begin position="1"/>
        <end position="132"/>
    </location>
</feature>
<feature type="region of interest" description="Disordered" evidence="1">
    <location>
        <begin position="250"/>
        <end position="275"/>
    </location>
</feature>
<dbReference type="OrthoDB" id="4186058at2759"/>
<dbReference type="AlphaFoldDB" id="A0A1W2TK02"/>
<feature type="compositionally biased region" description="Polar residues" evidence="1">
    <location>
        <begin position="61"/>
        <end position="73"/>
    </location>
</feature>
<dbReference type="OMA" id="WAIEIME"/>
<organism evidence="2">
    <name type="scientific">Rosellinia necatrix</name>
    <name type="common">White root-rot fungus</name>
    <dbReference type="NCBI Taxonomy" id="77044"/>
    <lineage>
        <taxon>Eukaryota</taxon>
        <taxon>Fungi</taxon>
        <taxon>Dikarya</taxon>
        <taxon>Ascomycota</taxon>
        <taxon>Pezizomycotina</taxon>
        <taxon>Sordariomycetes</taxon>
        <taxon>Xylariomycetidae</taxon>
        <taxon>Xylariales</taxon>
        <taxon>Xylariaceae</taxon>
        <taxon>Rosellinia</taxon>
    </lineage>
</organism>
<gene>
    <name evidence="2" type="ORF">SAMD00023353_7000530</name>
</gene>
<proteinExistence type="predicted"/>
<dbReference type="STRING" id="77044.A0A1W2TK02"/>
<accession>A0A1W2TK02</accession>
<feature type="compositionally biased region" description="Basic and acidic residues" evidence="1">
    <location>
        <begin position="8"/>
        <end position="26"/>
    </location>
</feature>
<feature type="compositionally biased region" description="Low complexity" evidence="1">
    <location>
        <begin position="50"/>
        <end position="60"/>
    </location>
</feature>
<evidence type="ECO:0000256" key="1">
    <source>
        <dbReference type="SAM" id="MobiDB-lite"/>
    </source>
</evidence>